<comment type="caution">
    <text evidence="1">The sequence shown here is derived from an EMBL/GenBank/DDBJ whole genome shotgun (WGS) entry which is preliminary data.</text>
</comment>
<evidence type="ECO:0000313" key="1">
    <source>
        <dbReference type="EMBL" id="MBE9396776.1"/>
    </source>
</evidence>
<organism evidence="1 2">
    <name type="scientific">Pontibacterium sinense</name>
    <dbReference type="NCBI Taxonomy" id="2781979"/>
    <lineage>
        <taxon>Bacteria</taxon>
        <taxon>Pseudomonadati</taxon>
        <taxon>Pseudomonadota</taxon>
        <taxon>Gammaproteobacteria</taxon>
        <taxon>Oceanospirillales</taxon>
        <taxon>Oceanospirillaceae</taxon>
        <taxon>Pontibacterium</taxon>
    </lineage>
</organism>
<reference evidence="1" key="1">
    <citation type="submission" date="2020-10" db="EMBL/GenBank/DDBJ databases">
        <title>Bacterium isolated from coastal waters sediment.</title>
        <authorList>
            <person name="Chen R.-J."/>
            <person name="Lu D.-C."/>
            <person name="Zhu K.-L."/>
            <person name="Du Z.-J."/>
        </authorList>
    </citation>
    <scope>NUCLEOTIDE SEQUENCE</scope>
    <source>
        <strain evidence="1">N1Y112</strain>
    </source>
</reference>
<dbReference type="AlphaFoldDB" id="A0A8J7K6E4"/>
<evidence type="ECO:0000313" key="2">
    <source>
        <dbReference type="Proteomes" id="UP000640333"/>
    </source>
</evidence>
<gene>
    <name evidence="1" type="ORF">IOQ59_05805</name>
</gene>
<name>A0A8J7K6E4_9GAMM</name>
<dbReference type="RefSeq" id="WP_193952328.1">
    <property type="nucleotide sequence ID" value="NZ_JADEYS010000004.1"/>
</dbReference>
<proteinExistence type="predicted"/>
<sequence>MKKWPDHFPEQCPPGCAEPVSGKVYRFINRANPKEKDFKSFFELKPDQDWGEKACQARGLSVYKNKNACEQMVDLVPALAKKKLAVAELNSNDGVIAETPSRNSNEHNTLWSSVDKKEMADKFTCLENEVALNA</sequence>
<protein>
    <submittedName>
        <fullName evidence="1">Uncharacterized protein</fullName>
    </submittedName>
</protein>
<dbReference type="EMBL" id="JADEYS010000004">
    <property type="protein sequence ID" value="MBE9396776.1"/>
    <property type="molecule type" value="Genomic_DNA"/>
</dbReference>
<keyword evidence="2" id="KW-1185">Reference proteome</keyword>
<dbReference type="Proteomes" id="UP000640333">
    <property type="component" value="Unassembled WGS sequence"/>
</dbReference>
<accession>A0A8J7K6E4</accession>